<name>Q2T616_BURTA</name>
<dbReference type="KEGG" id="bte:BTH_II1186"/>
<dbReference type="InterPro" id="IPR010131">
    <property type="entry name" value="MdtP/NodT-like"/>
</dbReference>
<dbReference type="Pfam" id="PF02321">
    <property type="entry name" value="OEP"/>
    <property type="match status" value="2"/>
</dbReference>
<dbReference type="SUPFAM" id="SSF56954">
    <property type="entry name" value="Outer membrane efflux proteins (OEP)"/>
    <property type="match status" value="1"/>
</dbReference>
<comment type="similarity">
    <text evidence="1">Belongs to the outer membrane factor (OMF) (TC 1.B.17) family.</text>
</comment>
<feature type="compositionally biased region" description="Low complexity" evidence="2">
    <location>
        <begin position="489"/>
        <end position="501"/>
    </location>
</feature>
<dbReference type="AlphaFoldDB" id="Q2T616"/>
<evidence type="ECO:0000256" key="2">
    <source>
        <dbReference type="SAM" id="MobiDB-lite"/>
    </source>
</evidence>
<dbReference type="PANTHER" id="PTHR30203:SF24">
    <property type="entry name" value="BLR4935 PROTEIN"/>
    <property type="match status" value="1"/>
</dbReference>
<dbReference type="GO" id="GO:0015562">
    <property type="term" value="F:efflux transmembrane transporter activity"/>
    <property type="evidence" value="ECO:0007669"/>
    <property type="project" value="InterPro"/>
</dbReference>
<feature type="region of interest" description="Disordered" evidence="2">
    <location>
        <begin position="1"/>
        <end position="20"/>
    </location>
</feature>
<sequence>MPRAAVTAPADAALSRRPPHRRLPGIRAESLHAGRRRNPPNVRMRRALLVVCVWLAGCAAYHPRPIAPAELARQFEARTLASAELHAYLCRALGHDVTPWPLPGWNREMLTLAAWYYSPALDVARAQWGTARAAIDVAGAIPNPVLQLPFQWATPNPGPGAPFTTGLALDIPIETAGKRGYRIDQASRLSEAARLAIGNQAWKVRSQVHDALLTLHAARERGALLAHTVDAEQQIVAMVTKRRSVGENAGPDVDAAVVAATQAQADLAAAKAAEQDARAQLAAAIGVPASALDGVRLDFDGFDDIPPPPPAADAQRDAILHRADLLGSLADYAAAESALQLEVAKQYPDIHLGPGYTYDTGTHKIGFGLAGITLPIFDQNQGGIALAQAKRKEAAARTAALQDAILGDLARALNRYRASIAALKLSGAHRAAARGQLNSQAAGFAAGDVDRLTLTRAKADYEASEIAYLNAIVSAHQAAGALEDAMQRPLTPDTLTPGTGDAAHSPHEIAR</sequence>
<proteinExistence type="inferred from homology"/>
<evidence type="ECO:0000313" key="3">
    <source>
        <dbReference type="EMBL" id="ABC35555.1"/>
    </source>
</evidence>
<dbReference type="Proteomes" id="UP000001930">
    <property type="component" value="Chromosome II"/>
</dbReference>
<feature type="region of interest" description="Disordered" evidence="2">
    <location>
        <begin position="489"/>
        <end position="511"/>
    </location>
</feature>
<dbReference type="EMBL" id="CP000085">
    <property type="protein sequence ID" value="ABC35555.1"/>
    <property type="molecule type" value="Genomic_DNA"/>
</dbReference>
<evidence type="ECO:0000313" key="4">
    <source>
        <dbReference type="Proteomes" id="UP000001930"/>
    </source>
</evidence>
<dbReference type="InterPro" id="IPR003423">
    <property type="entry name" value="OMP_efflux"/>
</dbReference>
<keyword evidence="4" id="KW-1185">Reference proteome</keyword>
<evidence type="ECO:0000256" key="1">
    <source>
        <dbReference type="ARBA" id="ARBA00007613"/>
    </source>
</evidence>
<feature type="compositionally biased region" description="Low complexity" evidence="2">
    <location>
        <begin position="1"/>
        <end position="13"/>
    </location>
</feature>
<dbReference type="PANTHER" id="PTHR30203">
    <property type="entry name" value="OUTER MEMBRANE CATION EFFLUX PROTEIN"/>
    <property type="match status" value="1"/>
</dbReference>
<dbReference type="Gene3D" id="1.20.1600.10">
    <property type="entry name" value="Outer membrane efflux proteins (OEP)"/>
    <property type="match status" value="1"/>
</dbReference>
<gene>
    <name evidence="3" type="ordered locus">BTH_II1186</name>
</gene>
<accession>Q2T616</accession>
<protein>
    <submittedName>
        <fullName evidence="3">Divalent cation resistant determinant protein C, putative</fullName>
    </submittedName>
</protein>
<organism evidence="3 4">
    <name type="scientific">Burkholderia thailandensis (strain ATCC 700388 / DSM 13276 / CCUG 48851 / CIP 106301 / E264)</name>
    <dbReference type="NCBI Taxonomy" id="271848"/>
    <lineage>
        <taxon>Bacteria</taxon>
        <taxon>Pseudomonadati</taxon>
        <taxon>Pseudomonadota</taxon>
        <taxon>Betaproteobacteria</taxon>
        <taxon>Burkholderiales</taxon>
        <taxon>Burkholderiaceae</taxon>
        <taxon>Burkholderia</taxon>
        <taxon>pseudomallei group</taxon>
    </lineage>
</organism>
<dbReference type="HOGENOM" id="CLU_012817_14_1_4"/>
<reference evidence="3 4" key="1">
    <citation type="journal article" date="2005" name="BMC Genomics">
        <title>Bacterial genome adaptation to niches: divergence of the potential virulence genes in three Burkholderia species of different survival strategies.</title>
        <authorList>
            <person name="Kim H.S."/>
            <person name="Schell M.A."/>
            <person name="Yu Y."/>
            <person name="Ulrich R.L."/>
            <person name="Sarria S.H."/>
            <person name="Nierman W.C."/>
            <person name="DeShazer D."/>
        </authorList>
    </citation>
    <scope>NUCLEOTIDE SEQUENCE [LARGE SCALE GENOMIC DNA]</scope>
    <source>
        <strain evidence="4">ATCC 700388 / DSM 13276 / CCUG 48851 / CIP 106301 / E264</strain>
    </source>
</reference>